<protein>
    <submittedName>
        <fullName evidence="5">Uncharacterized protein</fullName>
    </submittedName>
</protein>
<dbReference type="Proteomes" id="UP001244011">
    <property type="component" value="Unassembled WGS sequence"/>
</dbReference>
<dbReference type="FunFam" id="3.40.50.720:FF:000084">
    <property type="entry name" value="Short-chain dehydrogenase reductase"/>
    <property type="match status" value="1"/>
</dbReference>
<name>A0AAJ0FKF9_9PEZI</name>
<evidence type="ECO:0000256" key="1">
    <source>
        <dbReference type="ARBA" id="ARBA00006484"/>
    </source>
</evidence>
<dbReference type="GeneID" id="85313613"/>
<evidence type="ECO:0000313" key="5">
    <source>
        <dbReference type="EMBL" id="KAK1771566.1"/>
    </source>
</evidence>
<reference evidence="5" key="1">
    <citation type="submission" date="2023-06" db="EMBL/GenBank/DDBJ databases">
        <title>Genome-scale phylogeny and comparative genomics of the fungal order Sordariales.</title>
        <authorList>
            <consortium name="Lawrence Berkeley National Laboratory"/>
            <person name="Hensen N."/>
            <person name="Bonometti L."/>
            <person name="Westerberg I."/>
            <person name="Brannstrom I.O."/>
            <person name="Guillou S."/>
            <person name="Cros-Aarteil S."/>
            <person name="Calhoun S."/>
            <person name="Haridas S."/>
            <person name="Kuo A."/>
            <person name="Mondo S."/>
            <person name="Pangilinan J."/>
            <person name="Riley R."/>
            <person name="Labutti K."/>
            <person name="Andreopoulos B."/>
            <person name="Lipzen A."/>
            <person name="Chen C."/>
            <person name="Yanf M."/>
            <person name="Daum C."/>
            <person name="Ng V."/>
            <person name="Clum A."/>
            <person name="Steindorff A."/>
            <person name="Ohm R."/>
            <person name="Martin F."/>
            <person name="Silar P."/>
            <person name="Natvig D."/>
            <person name="Lalanne C."/>
            <person name="Gautier V."/>
            <person name="Ament-Velasquez S.L."/>
            <person name="Kruys A."/>
            <person name="Hutchinson M.I."/>
            <person name="Powell A.J."/>
            <person name="Barry K."/>
            <person name="Miller A.N."/>
            <person name="Grigoriev I.V."/>
            <person name="Debuchy R."/>
            <person name="Gladieux P."/>
            <person name="Thoren M.H."/>
            <person name="Johannesson H."/>
        </authorList>
    </citation>
    <scope>NUCLEOTIDE SEQUENCE</scope>
    <source>
        <strain evidence="5">8032-3</strain>
    </source>
</reference>
<organism evidence="5 6">
    <name type="scientific">Phialemonium atrogriseum</name>
    <dbReference type="NCBI Taxonomy" id="1093897"/>
    <lineage>
        <taxon>Eukaryota</taxon>
        <taxon>Fungi</taxon>
        <taxon>Dikarya</taxon>
        <taxon>Ascomycota</taxon>
        <taxon>Pezizomycotina</taxon>
        <taxon>Sordariomycetes</taxon>
        <taxon>Sordariomycetidae</taxon>
        <taxon>Cephalothecales</taxon>
        <taxon>Cephalothecaceae</taxon>
        <taxon>Phialemonium</taxon>
    </lineage>
</organism>
<keyword evidence="4" id="KW-0812">Transmembrane</keyword>
<dbReference type="PANTHER" id="PTHR24321:SF8">
    <property type="entry name" value="ESTRADIOL 17-BETA-DEHYDROGENASE 8-RELATED"/>
    <property type="match status" value="1"/>
</dbReference>
<dbReference type="PROSITE" id="PS00061">
    <property type="entry name" value="ADH_SHORT"/>
    <property type="match status" value="1"/>
</dbReference>
<keyword evidence="2" id="KW-0521">NADP</keyword>
<dbReference type="InterPro" id="IPR020904">
    <property type="entry name" value="Sc_DH/Rdtase_CS"/>
</dbReference>
<sequence length="272" mass="27558">MSSSPQQFANKVIAITGGASGIGLATAHLLASRGARLSLADLSQEGLERAKAEIQAAHPSAEVLTTALDVRRADAVDAWVRDTVSRLGGLDGAANLAGVIPASIGTRGVAQQDAAEWEFVVGVNLTGVMHCLRAQLAVMTAAEGGARGGSVVNASSIAGLTGRENNASYAASKHGVLGLTRSAAKEVGVKGIRVNSICPGRIDTPMARNAAAISKDSGSILGVSGNADAFSDVALKRSGTAEEVAKLIAFLLSDESTYITGTSISIDGGWFC</sequence>
<keyword evidence="4" id="KW-0472">Membrane</keyword>
<dbReference type="Gene3D" id="3.40.50.720">
    <property type="entry name" value="NAD(P)-binding Rossmann-like Domain"/>
    <property type="match status" value="1"/>
</dbReference>
<dbReference type="RefSeq" id="XP_060287779.1">
    <property type="nucleotide sequence ID" value="XM_060430426.1"/>
</dbReference>
<dbReference type="GO" id="GO:0016491">
    <property type="term" value="F:oxidoreductase activity"/>
    <property type="evidence" value="ECO:0007669"/>
    <property type="project" value="UniProtKB-KW"/>
</dbReference>
<dbReference type="AlphaFoldDB" id="A0AAJ0FKF9"/>
<dbReference type="InterPro" id="IPR002347">
    <property type="entry name" value="SDR_fam"/>
</dbReference>
<proteinExistence type="inferred from homology"/>
<dbReference type="EMBL" id="MU838998">
    <property type="protein sequence ID" value="KAK1771566.1"/>
    <property type="molecule type" value="Genomic_DNA"/>
</dbReference>
<dbReference type="Pfam" id="PF13561">
    <property type="entry name" value="adh_short_C2"/>
    <property type="match status" value="1"/>
</dbReference>
<gene>
    <name evidence="5" type="ORF">QBC33DRAFT_565717</name>
</gene>
<dbReference type="PRINTS" id="PR00080">
    <property type="entry name" value="SDRFAMILY"/>
</dbReference>
<keyword evidence="6" id="KW-1185">Reference proteome</keyword>
<comment type="similarity">
    <text evidence="1">Belongs to the short-chain dehydrogenases/reductases (SDR) family.</text>
</comment>
<dbReference type="PANTHER" id="PTHR24321">
    <property type="entry name" value="DEHYDROGENASES, SHORT CHAIN"/>
    <property type="match status" value="1"/>
</dbReference>
<dbReference type="InterPro" id="IPR036291">
    <property type="entry name" value="NAD(P)-bd_dom_sf"/>
</dbReference>
<evidence type="ECO:0000256" key="2">
    <source>
        <dbReference type="ARBA" id="ARBA00022857"/>
    </source>
</evidence>
<dbReference type="PRINTS" id="PR00081">
    <property type="entry name" value="GDHRDH"/>
</dbReference>
<keyword evidence="3" id="KW-0560">Oxidoreductase</keyword>
<evidence type="ECO:0000256" key="3">
    <source>
        <dbReference type="ARBA" id="ARBA00023002"/>
    </source>
</evidence>
<dbReference type="SUPFAM" id="SSF51735">
    <property type="entry name" value="NAD(P)-binding Rossmann-fold domains"/>
    <property type="match status" value="1"/>
</dbReference>
<comment type="caution">
    <text evidence="5">The sequence shown here is derived from an EMBL/GenBank/DDBJ whole genome shotgun (WGS) entry which is preliminary data.</text>
</comment>
<evidence type="ECO:0000313" key="6">
    <source>
        <dbReference type="Proteomes" id="UP001244011"/>
    </source>
</evidence>
<accession>A0AAJ0FKF9</accession>
<feature type="transmembrane region" description="Helical" evidence="4">
    <location>
        <begin position="12"/>
        <end position="31"/>
    </location>
</feature>
<keyword evidence="4" id="KW-1133">Transmembrane helix</keyword>
<evidence type="ECO:0000256" key="4">
    <source>
        <dbReference type="SAM" id="Phobius"/>
    </source>
</evidence>